<dbReference type="PANTHER" id="PTHR28259:SF1">
    <property type="entry name" value="FLUORIDE EXPORT PROTEIN 1-RELATED"/>
    <property type="match status" value="1"/>
</dbReference>
<evidence type="ECO:0000313" key="11">
    <source>
        <dbReference type="EMBL" id="MEY8042785.1"/>
    </source>
</evidence>
<evidence type="ECO:0000256" key="5">
    <source>
        <dbReference type="ARBA" id="ARBA00023136"/>
    </source>
</evidence>
<name>A0ABV4CNV4_9PSEU</name>
<keyword evidence="6 10" id="KW-0407">Ion channel</keyword>
<keyword evidence="12" id="KW-1185">Reference proteome</keyword>
<dbReference type="Proteomes" id="UP001564626">
    <property type="component" value="Unassembled WGS sequence"/>
</dbReference>
<evidence type="ECO:0000256" key="4">
    <source>
        <dbReference type="ARBA" id="ARBA00022989"/>
    </source>
</evidence>
<evidence type="ECO:0000256" key="10">
    <source>
        <dbReference type="HAMAP-Rule" id="MF_00454"/>
    </source>
</evidence>
<sequence>MLGVVALGGALGAVLRHGISVLLPHRGFPWATLLTNVAGCLAIGVLMYVITELVQAHRLVRPFVGIGVLGGFTTLSTYVVEGLGLAERAPALAALYLVGSVFACLGAVLLGLLGSRSVAESLRRR</sequence>
<dbReference type="InterPro" id="IPR003691">
    <property type="entry name" value="FluC"/>
</dbReference>
<comment type="function">
    <text evidence="9 10">Fluoride-specific ion channel. Important for reducing fluoride concentration in the cell, thus reducing its toxicity.</text>
</comment>
<organism evidence="11 12">
    <name type="scientific">Saccharopolyspora cebuensis</name>
    <dbReference type="NCBI Taxonomy" id="418759"/>
    <lineage>
        <taxon>Bacteria</taxon>
        <taxon>Bacillati</taxon>
        <taxon>Actinomycetota</taxon>
        <taxon>Actinomycetes</taxon>
        <taxon>Pseudonocardiales</taxon>
        <taxon>Pseudonocardiaceae</taxon>
        <taxon>Saccharopolyspora</taxon>
    </lineage>
</organism>
<dbReference type="PANTHER" id="PTHR28259">
    <property type="entry name" value="FLUORIDE EXPORT PROTEIN 1-RELATED"/>
    <property type="match status" value="1"/>
</dbReference>
<dbReference type="Pfam" id="PF02537">
    <property type="entry name" value="CRCB"/>
    <property type="match status" value="1"/>
</dbReference>
<evidence type="ECO:0000313" key="12">
    <source>
        <dbReference type="Proteomes" id="UP001564626"/>
    </source>
</evidence>
<keyword evidence="2 10" id="KW-1003">Cell membrane</keyword>
<protein>
    <recommendedName>
        <fullName evidence="10">Fluoride-specific ion channel FluC</fullName>
    </recommendedName>
</protein>
<dbReference type="EMBL" id="JBGEHV010000065">
    <property type="protein sequence ID" value="MEY8042785.1"/>
    <property type="molecule type" value="Genomic_DNA"/>
</dbReference>
<feature type="binding site" evidence="10">
    <location>
        <position position="73"/>
    </location>
    <ligand>
        <name>Na(+)</name>
        <dbReference type="ChEBI" id="CHEBI:29101"/>
        <note>structural</note>
    </ligand>
</feature>
<comment type="similarity">
    <text evidence="7 10">Belongs to the fluoride channel Fluc/FEX (TC 1.A.43) family.</text>
</comment>
<keyword evidence="10" id="KW-0406">Ion transport</keyword>
<keyword evidence="10" id="KW-0915">Sodium</keyword>
<keyword evidence="4 10" id="KW-1133">Transmembrane helix</keyword>
<evidence type="ECO:0000256" key="9">
    <source>
        <dbReference type="ARBA" id="ARBA00049940"/>
    </source>
</evidence>
<evidence type="ECO:0000256" key="8">
    <source>
        <dbReference type="ARBA" id="ARBA00035585"/>
    </source>
</evidence>
<feature type="transmembrane region" description="Helical" evidence="10">
    <location>
        <begin position="62"/>
        <end position="80"/>
    </location>
</feature>
<evidence type="ECO:0000256" key="3">
    <source>
        <dbReference type="ARBA" id="ARBA00022692"/>
    </source>
</evidence>
<reference evidence="11 12" key="1">
    <citation type="submission" date="2024-08" db="EMBL/GenBank/DDBJ databases">
        <title>Genome mining of Saccharopolyspora cebuensis PGLac3 from Nigerian medicinal plant.</title>
        <authorList>
            <person name="Ezeobiora C.E."/>
            <person name="Igbokwe N.H."/>
            <person name="Amin D.H."/>
            <person name="Mendie U.E."/>
        </authorList>
    </citation>
    <scope>NUCLEOTIDE SEQUENCE [LARGE SCALE GENOMIC DNA]</scope>
    <source>
        <strain evidence="11 12">PGLac3</strain>
    </source>
</reference>
<comment type="activity regulation">
    <text evidence="10">Na(+) is not transported, but it plays an essential structural role and its presence is essential for fluoride channel function.</text>
</comment>
<keyword evidence="10" id="KW-0479">Metal-binding</keyword>
<keyword evidence="5 10" id="KW-0472">Membrane</keyword>
<evidence type="ECO:0000256" key="7">
    <source>
        <dbReference type="ARBA" id="ARBA00035120"/>
    </source>
</evidence>
<dbReference type="HAMAP" id="MF_00454">
    <property type="entry name" value="FluC"/>
    <property type="match status" value="1"/>
</dbReference>
<dbReference type="RefSeq" id="WP_345360342.1">
    <property type="nucleotide sequence ID" value="NZ_BAABII010000004.1"/>
</dbReference>
<evidence type="ECO:0000256" key="1">
    <source>
        <dbReference type="ARBA" id="ARBA00004651"/>
    </source>
</evidence>
<feature type="transmembrane region" description="Helical" evidence="10">
    <location>
        <begin position="28"/>
        <end position="50"/>
    </location>
</feature>
<accession>A0ABV4CNV4</accession>
<comment type="subcellular location">
    <subcellularLocation>
        <location evidence="1 10">Cell membrane</location>
        <topology evidence="1 10">Multi-pass membrane protein</topology>
    </subcellularLocation>
</comment>
<feature type="transmembrane region" description="Helical" evidence="10">
    <location>
        <begin position="92"/>
        <end position="115"/>
    </location>
</feature>
<comment type="catalytic activity">
    <reaction evidence="8">
        <text>fluoride(in) = fluoride(out)</text>
        <dbReference type="Rhea" id="RHEA:76159"/>
        <dbReference type="ChEBI" id="CHEBI:17051"/>
    </reaction>
    <physiologicalReaction direction="left-to-right" evidence="8">
        <dbReference type="Rhea" id="RHEA:76160"/>
    </physiologicalReaction>
</comment>
<keyword evidence="10" id="KW-0813">Transport</keyword>
<gene>
    <name evidence="10" type="primary">fluC</name>
    <name evidence="10" type="synonym">crcB</name>
    <name evidence="11" type="ORF">AB8O55_25545</name>
</gene>
<evidence type="ECO:0000256" key="2">
    <source>
        <dbReference type="ARBA" id="ARBA00022475"/>
    </source>
</evidence>
<evidence type="ECO:0000256" key="6">
    <source>
        <dbReference type="ARBA" id="ARBA00023303"/>
    </source>
</evidence>
<comment type="caution">
    <text evidence="11">The sequence shown here is derived from an EMBL/GenBank/DDBJ whole genome shotgun (WGS) entry which is preliminary data.</text>
</comment>
<proteinExistence type="inferred from homology"/>
<keyword evidence="3 10" id="KW-0812">Transmembrane</keyword>
<feature type="binding site" evidence="10">
    <location>
        <position position="70"/>
    </location>
    <ligand>
        <name>Na(+)</name>
        <dbReference type="ChEBI" id="CHEBI:29101"/>
        <note>structural</note>
    </ligand>
</feature>